<reference evidence="5 9" key="4">
    <citation type="submission" date="2020-04" db="EMBL/GenBank/DDBJ databases">
        <title>Novel strain L. Fermentum HFD1 producer antibacterial peptides.</title>
        <authorList>
            <person name="Ozhegov G.D."/>
            <person name="Pavlova A.S."/>
            <person name="Zhuravleva D.E."/>
            <person name="Gogoleva N.V."/>
            <person name="Shagimardanova E.I."/>
            <person name="Markelova M.I."/>
            <person name="Yarullina D.R."/>
            <person name="Kayumov A.R."/>
        </authorList>
    </citation>
    <scope>NUCLEOTIDE SEQUENCE [LARGE SCALE GENOMIC DNA]</scope>
    <source>
        <strain evidence="5 9">HFD1</strain>
    </source>
</reference>
<evidence type="ECO:0000313" key="5">
    <source>
        <dbReference type="EMBL" id="QIX57769.1"/>
    </source>
</evidence>
<dbReference type="Pfam" id="PF13473">
    <property type="entry name" value="Cupredoxin_1"/>
    <property type="match status" value="1"/>
</dbReference>
<organism evidence="2 6">
    <name type="scientific">Limosilactobacillus fermentum</name>
    <name type="common">Lactobacillus fermentum</name>
    <dbReference type="NCBI Taxonomy" id="1613"/>
    <lineage>
        <taxon>Bacteria</taxon>
        <taxon>Bacillati</taxon>
        <taxon>Bacillota</taxon>
        <taxon>Bacilli</taxon>
        <taxon>Lactobacillales</taxon>
        <taxon>Lactobacillaceae</taxon>
        <taxon>Limosilactobacillus</taxon>
    </lineage>
</organism>
<proteinExistence type="predicted"/>
<protein>
    <submittedName>
        <fullName evidence="4">Copper-binding protein</fullName>
    </submittedName>
    <submittedName>
        <fullName evidence="2">Copper-translocating P-type ATPase</fullName>
    </submittedName>
    <submittedName>
        <fullName evidence="3">Cupredoxin domain-containing protein</fullName>
    </submittedName>
</protein>
<name>A0A1D7ZXC4_LIMFE</name>
<evidence type="ECO:0000313" key="9">
    <source>
        <dbReference type="Proteomes" id="UP000503169"/>
    </source>
</evidence>
<dbReference type="Proteomes" id="UP000236514">
    <property type="component" value="Unassembled WGS sequence"/>
</dbReference>
<dbReference type="RefSeq" id="WP_048340198.1">
    <property type="nucleotide sequence ID" value="NZ_AP024320.1"/>
</dbReference>
<feature type="domain" description="EfeO-type cupredoxin-like" evidence="1">
    <location>
        <begin position="14"/>
        <end position="101"/>
    </location>
</feature>
<dbReference type="EMBL" id="CP050919">
    <property type="protein sequence ID" value="QIX57769.1"/>
    <property type="molecule type" value="Genomic_DNA"/>
</dbReference>
<evidence type="ECO:0000313" key="2">
    <source>
        <dbReference type="EMBL" id="AOR74481.1"/>
    </source>
</evidence>
<reference evidence="3 8" key="3">
    <citation type="submission" date="2019-10" db="EMBL/GenBank/DDBJ databases">
        <title>Genome Sequencing and assembly of Lactobacillus fermentum I2, a lactic acid bacteria.</title>
        <authorList>
            <person name="Lopes L.S."/>
            <person name="Persinoti G.F."/>
            <person name="Riano-Pachon D.M."/>
            <person name="Labate C.A."/>
        </authorList>
    </citation>
    <scope>NUCLEOTIDE SEQUENCE [LARGE SCALE GENOMIC DNA]</scope>
    <source>
        <strain evidence="3 8">I2</strain>
    </source>
</reference>
<sequence>MGLFDRFKKPAVNEDGQQVVKVTVDGGYQPETVRLAKGVPAKLVFERVSDKGCLEVVHSPELGFEAELPLNQEVSFDVKTDQRGEYGFACGMDMFKGKVVVK</sequence>
<dbReference type="InterPro" id="IPR008972">
    <property type="entry name" value="Cupredoxin"/>
</dbReference>
<reference evidence="4 7" key="2">
    <citation type="submission" date="2018-01" db="EMBL/GenBank/DDBJ databases">
        <title>Draft genome sequence of the feruloyl esterase-producing strain Lactobacillus fermentum CRL 1446, isolated from artisanal goat milk cheese.</title>
        <authorList>
            <person name="Abeijon Mukdsi M.C."/>
            <person name="Saavedra L."/>
            <person name="Gauffin Cano M.P."/>
            <person name="Hebert E.M."/>
            <person name="Medina R.B."/>
        </authorList>
    </citation>
    <scope>NUCLEOTIDE SEQUENCE [LARGE SCALE GENOMIC DNA]</scope>
    <source>
        <strain evidence="4 7">CRL 1446</strain>
    </source>
</reference>
<evidence type="ECO:0000313" key="4">
    <source>
        <dbReference type="EMBL" id="PNV57149.1"/>
    </source>
</evidence>
<evidence type="ECO:0000313" key="6">
    <source>
        <dbReference type="Proteomes" id="UP000094714"/>
    </source>
</evidence>
<dbReference type="SUPFAM" id="SSF49503">
    <property type="entry name" value="Cupredoxins"/>
    <property type="match status" value="1"/>
</dbReference>
<evidence type="ECO:0000313" key="3">
    <source>
        <dbReference type="EMBL" id="MPQ35714.1"/>
    </source>
</evidence>
<gene>
    <name evidence="4" type="ORF">C1Y38_09900</name>
    <name evidence="3" type="ORF">GC247_07465</name>
    <name evidence="5" type="ORF">HCY95_00163</name>
    <name evidence="2" type="ORF">LACFE_CDS1024</name>
</gene>
<evidence type="ECO:0000313" key="8">
    <source>
        <dbReference type="Proteomes" id="UP000466799"/>
    </source>
</evidence>
<dbReference type="PATRIC" id="fig|1613.112.peg.1076"/>
<reference evidence="2 6" key="1">
    <citation type="submission" date="2016-09" db="EMBL/GenBank/DDBJ databases">
        <title>Genome Sequence of the Lactobacillus fermentum strain NCC2970 (CNCM I-5068).</title>
        <authorList>
            <person name="Barretto C."/>
            <person name="Ngom-Bru C."/>
            <person name="Genevaz A."/>
            <person name="Fournier C."/>
            <person name="Moine D."/>
            <person name="Kassam M."/>
            <person name="Iltis A."/>
            <person name="Sagory-Zalkind P."/>
            <person name="Faucherand G."/>
            <person name="Descombes P."/>
            <person name="Duboux S."/>
        </authorList>
    </citation>
    <scope>NUCLEOTIDE SEQUENCE [LARGE SCALE GENOMIC DNA]</scope>
    <source>
        <strain evidence="2 6">NCC2970</strain>
    </source>
</reference>
<dbReference type="EMBL" id="CP017151">
    <property type="protein sequence ID" value="AOR74481.1"/>
    <property type="molecule type" value="Genomic_DNA"/>
</dbReference>
<dbReference type="Proteomes" id="UP000094714">
    <property type="component" value="Chromosome"/>
</dbReference>
<dbReference type="EMBL" id="POTQ01000028">
    <property type="protein sequence ID" value="PNV57149.1"/>
    <property type="molecule type" value="Genomic_DNA"/>
</dbReference>
<dbReference type="Proteomes" id="UP000503169">
    <property type="component" value="Chromosome"/>
</dbReference>
<dbReference type="EMBL" id="WHJL01000090">
    <property type="protein sequence ID" value="MPQ35714.1"/>
    <property type="molecule type" value="Genomic_DNA"/>
</dbReference>
<evidence type="ECO:0000313" key="7">
    <source>
        <dbReference type="Proteomes" id="UP000236514"/>
    </source>
</evidence>
<accession>A0A1D7ZXC4</accession>
<evidence type="ECO:0000259" key="1">
    <source>
        <dbReference type="Pfam" id="PF13473"/>
    </source>
</evidence>
<dbReference type="AlphaFoldDB" id="A0A1D7ZXC4"/>
<dbReference type="InterPro" id="IPR028096">
    <property type="entry name" value="EfeO_Cupredoxin"/>
</dbReference>
<dbReference type="Proteomes" id="UP000466799">
    <property type="component" value="Unassembled WGS sequence"/>
</dbReference>
<dbReference type="Gene3D" id="2.60.40.420">
    <property type="entry name" value="Cupredoxins - blue copper proteins"/>
    <property type="match status" value="1"/>
</dbReference>